<dbReference type="AlphaFoldDB" id="A0A1E7ELF2"/>
<protein>
    <submittedName>
        <fullName evidence="2">Uncharacterized protein</fullName>
    </submittedName>
</protein>
<dbReference type="EMBL" id="KV784400">
    <property type="protein sequence ID" value="OEU06751.1"/>
    <property type="molecule type" value="Genomic_DNA"/>
</dbReference>
<keyword evidence="3" id="KW-1185">Reference proteome</keyword>
<dbReference type="InParanoid" id="A0A1E7ELF2"/>
<name>A0A1E7ELF2_9STRA</name>
<proteinExistence type="predicted"/>
<evidence type="ECO:0000313" key="2">
    <source>
        <dbReference type="EMBL" id="OEU06751.1"/>
    </source>
</evidence>
<feature type="region of interest" description="Disordered" evidence="1">
    <location>
        <begin position="207"/>
        <end position="240"/>
    </location>
</feature>
<accession>A0A1E7ELF2</accession>
<organism evidence="2 3">
    <name type="scientific">Fragilariopsis cylindrus CCMP1102</name>
    <dbReference type="NCBI Taxonomy" id="635003"/>
    <lineage>
        <taxon>Eukaryota</taxon>
        <taxon>Sar</taxon>
        <taxon>Stramenopiles</taxon>
        <taxon>Ochrophyta</taxon>
        <taxon>Bacillariophyta</taxon>
        <taxon>Bacillariophyceae</taxon>
        <taxon>Bacillariophycidae</taxon>
        <taxon>Bacillariales</taxon>
        <taxon>Bacillariaceae</taxon>
        <taxon>Fragilariopsis</taxon>
    </lineage>
</organism>
<sequence>MSLIRWNRLSVRLAVHRTSESNEYPILKKVDILLALGLAEHMVPGRKYLNVLIGHRETSREQFNSETVTAEFRNKIVNHLSRMAGATICEYGTNELIWQKTMKIMYALIPYPRHSFFERNVKFSVYAGCSKDDIDLHNDPPPIRCPNGCATATIVPREIEDSADRLGLSTDRVYGSCWLVSEGHTLEEEIEAAIEEYFFKEGDTVFSESEGETSTGSMSISDEDSCDDYSVYSDNTCPDE</sequence>
<reference evidence="2 3" key="1">
    <citation type="submission" date="2016-09" db="EMBL/GenBank/DDBJ databases">
        <title>Extensive genetic diversity and differential bi-allelic expression allows diatom success in the polar Southern Ocean.</title>
        <authorList>
            <consortium name="DOE Joint Genome Institute"/>
            <person name="Mock T."/>
            <person name="Otillar R.P."/>
            <person name="Strauss J."/>
            <person name="Dupont C."/>
            <person name="Frickenhaus S."/>
            <person name="Maumus F."/>
            <person name="Mcmullan M."/>
            <person name="Sanges R."/>
            <person name="Schmutz J."/>
            <person name="Toseland A."/>
            <person name="Valas R."/>
            <person name="Veluchamy A."/>
            <person name="Ward B.J."/>
            <person name="Allen A."/>
            <person name="Barry K."/>
            <person name="Falciatore A."/>
            <person name="Ferrante M."/>
            <person name="Fortunato A.E."/>
            <person name="Gloeckner G."/>
            <person name="Gruber A."/>
            <person name="Hipkin R."/>
            <person name="Janech M."/>
            <person name="Kroth P."/>
            <person name="Leese F."/>
            <person name="Lindquist E."/>
            <person name="Lyon B.R."/>
            <person name="Martin J."/>
            <person name="Mayer C."/>
            <person name="Parker M."/>
            <person name="Quesneville H."/>
            <person name="Raymond J."/>
            <person name="Uhlig C."/>
            <person name="Valentin K.U."/>
            <person name="Worden A.Z."/>
            <person name="Armbrust E.V."/>
            <person name="Bowler C."/>
            <person name="Green B."/>
            <person name="Moulton V."/>
            <person name="Van Oosterhout C."/>
            <person name="Grigoriev I."/>
        </authorList>
    </citation>
    <scope>NUCLEOTIDE SEQUENCE [LARGE SCALE GENOMIC DNA]</scope>
    <source>
        <strain evidence="2 3">CCMP1102</strain>
    </source>
</reference>
<evidence type="ECO:0000256" key="1">
    <source>
        <dbReference type="SAM" id="MobiDB-lite"/>
    </source>
</evidence>
<dbReference type="KEGG" id="fcy:FRACYDRAFT_253527"/>
<evidence type="ECO:0000313" key="3">
    <source>
        <dbReference type="Proteomes" id="UP000095751"/>
    </source>
</evidence>
<dbReference type="Proteomes" id="UP000095751">
    <property type="component" value="Unassembled WGS sequence"/>
</dbReference>
<gene>
    <name evidence="2" type="ORF">FRACYDRAFT_253527</name>
</gene>